<dbReference type="SUPFAM" id="SSF102588">
    <property type="entry name" value="LmbE-like"/>
    <property type="match status" value="1"/>
</dbReference>
<dbReference type="GO" id="GO:0016811">
    <property type="term" value="F:hydrolase activity, acting on carbon-nitrogen (but not peptide) bonds, in linear amides"/>
    <property type="evidence" value="ECO:0007669"/>
    <property type="project" value="TreeGrafter"/>
</dbReference>
<organism evidence="1 2">
    <name type="scientific">Leptospira noguchii</name>
    <dbReference type="NCBI Taxonomy" id="28182"/>
    <lineage>
        <taxon>Bacteria</taxon>
        <taxon>Pseudomonadati</taxon>
        <taxon>Spirochaetota</taxon>
        <taxon>Spirochaetia</taxon>
        <taxon>Leptospirales</taxon>
        <taxon>Leptospiraceae</taxon>
        <taxon>Leptospira</taxon>
    </lineage>
</organism>
<accession>A0AAE9K7Y3</accession>
<sequence>MDKKIILTVAAHPDDEILGCGATMARLSQEGCEIHILILAEGITSRKNTRDRNSNLNELSELAQIAHTAGKTVGAKSVELFDFPDNRMDSIDRLDIIKVIERKVQEIQPEIIFTHFKYDLNIDHRITSDAVITACRPYPEQVVKELYFFEVSSSTEWQVGNQSETFNPNYFVSINETQMKKKIDALKVYRSEMREFPHARSIEAVNAFAKWRGASIGVSMAESFMVGRKLI</sequence>
<evidence type="ECO:0000313" key="2">
    <source>
        <dbReference type="Proteomes" id="UP000829829"/>
    </source>
</evidence>
<gene>
    <name evidence="1" type="ORF">MAL03_10740</name>
</gene>
<dbReference type="PANTHER" id="PTHR12993:SF11">
    <property type="entry name" value="N-ACETYLGLUCOSAMINYL-PHOSPHATIDYLINOSITOL DE-N-ACETYLASE"/>
    <property type="match status" value="1"/>
</dbReference>
<dbReference type="RefSeq" id="WP_002149178.1">
    <property type="nucleotide sequence ID" value="NZ_CP091928.1"/>
</dbReference>
<dbReference type="PANTHER" id="PTHR12993">
    <property type="entry name" value="N-ACETYLGLUCOSAMINYL-PHOSPHATIDYLINOSITOL DE-N-ACETYLASE-RELATED"/>
    <property type="match status" value="1"/>
</dbReference>
<dbReference type="AlphaFoldDB" id="A0AAE9K7Y3"/>
<dbReference type="InterPro" id="IPR003737">
    <property type="entry name" value="GlcNAc_PI_deacetylase-related"/>
</dbReference>
<dbReference type="EMBL" id="CP091957">
    <property type="protein sequence ID" value="UOG55394.1"/>
    <property type="molecule type" value="Genomic_DNA"/>
</dbReference>
<dbReference type="Gene3D" id="3.40.50.10320">
    <property type="entry name" value="LmbE-like"/>
    <property type="match status" value="1"/>
</dbReference>
<evidence type="ECO:0000313" key="1">
    <source>
        <dbReference type="EMBL" id="UOG55394.1"/>
    </source>
</evidence>
<proteinExistence type="predicted"/>
<dbReference type="InterPro" id="IPR024078">
    <property type="entry name" value="LmbE-like_dom_sf"/>
</dbReference>
<reference evidence="1" key="1">
    <citation type="submission" date="2022-02" db="EMBL/GenBank/DDBJ databases">
        <title>The genetically variable rfb locus in Leptospira is a mobile cassette and a molecular signature of serovar identity.</title>
        <authorList>
            <person name="Nieves C."/>
            <person name="Vincent A.T."/>
            <person name="Zarantonelli L."/>
            <person name="Picardeau M."/>
            <person name="Veyrier F.J."/>
            <person name="Buschiazzo A."/>
        </authorList>
    </citation>
    <scope>NUCLEOTIDE SEQUENCE</scope>
    <source>
        <strain evidence="1">IP1512017</strain>
    </source>
</reference>
<name>A0AAE9K7Y3_9LEPT</name>
<dbReference type="Pfam" id="PF02585">
    <property type="entry name" value="PIG-L"/>
    <property type="match status" value="1"/>
</dbReference>
<protein>
    <submittedName>
        <fullName evidence="1">PIG-L family deacetylase</fullName>
    </submittedName>
</protein>
<dbReference type="Proteomes" id="UP000829829">
    <property type="component" value="Chromosome 1"/>
</dbReference>